<protein>
    <submittedName>
        <fullName evidence="1">Uncharacterized protein</fullName>
    </submittedName>
</protein>
<organism evidence="1 2">
    <name type="scientific">Pseudogymnoascus destructans (strain ATCC MYA-4855 / 20631-21)</name>
    <name type="common">Bat white-nose syndrome fungus</name>
    <name type="synonym">Geomyces destructans</name>
    <dbReference type="NCBI Taxonomy" id="658429"/>
    <lineage>
        <taxon>Eukaryota</taxon>
        <taxon>Fungi</taxon>
        <taxon>Dikarya</taxon>
        <taxon>Ascomycota</taxon>
        <taxon>Pezizomycotina</taxon>
        <taxon>Leotiomycetes</taxon>
        <taxon>Thelebolales</taxon>
        <taxon>Thelebolaceae</taxon>
        <taxon>Pseudogymnoascus</taxon>
    </lineage>
</organism>
<evidence type="ECO:0000313" key="1">
    <source>
        <dbReference type="EMBL" id="ELR09113.1"/>
    </source>
</evidence>
<name>L8G916_PSED2</name>
<dbReference type="Proteomes" id="UP000011064">
    <property type="component" value="Unassembled WGS sequence"/>
</dbReference>
<keyword evidence="2" id="KW-1185">Reference proteome</keyword>
<sequence>MNLRRTAATRLMTISRIVVGPQSLYKTLLWGLGVIRVRGDAVARGVLLYFELTPSAIRRDSDDMIVNFRVARVWSVQEWSHNTTDTKIQEFSMVSQIYNQLNS</sequence>
<dbReference type="AlphaFoldDB" id="L8G916"/>
<accession>L8G916</accession>
<dbReference type="EMBL" id="GL573230">
    <property type="protein sequence ID" value="ELR09113.1"/>
    <property type="molecule type" value="Genomic_DNA"/>
</dbReference>
<reference evidence="2" key="1">
    <citation type="submission" date="2010-09" db="EMBL/GenBank/DDBJ databases">
        <title>The genome sequence of Geomyces destructans 20631-21.</title>
        <authorList>
            <consortium name="The Broad Institute Genome Sequencing Platform"/>
            <person name="Cuomo C.A."/>
            <person name="Blehert D.S."/>
            <person name="Lorch J.M."/>
            <person name="Young S.K."/>
            <person name="Zeng Q."/>
            <person name="Gargeya S."/>
            <person name="Fitzgerald M."/>
            <person name="Haas B."/>
            <person name="Abouelleil A."/>
            <person name="Alvarado L."/>
            <person name="Arachchi H.M."/>
            <person name="Berlin A."/>
            <person name="Brown A."/>
            <person name="Chapman S.B."/>
            <person name="Chen Z."/>
            <person name="Dunbar C."/>
            <person name="Freedman E."/>
            <person name="Gearin G."/>
            <person name="Gellesch M."/>
            <person name="Goldberg J."/>
            <person name="Griggs A."/>
            <person name="Gujja S."/>
            <person name="Heiman D."/>
            <person name="Howarth C."/>
            <person name="Larson L."/>
            <person name="Lui A."/>
            <person name="MacDonald P.J.P."/>
            <person name="Montmayeur A."/>
            <person name="Murphy C."/>
            <person name="Neiman D."/>
            <person name="Pearson M."/>
            <person name="Priest M."/>
            <person name="Roberts A."/>
            <person name="Saif S."/>
            <person name="Shea T."/>
            <person name="Shenoy N."/>
            <person name="Sisk P."/>
            <person name="Stolte C."/>
            <person name="Sykes S."/>
            <person name="Wortman J."/>
            <person name="Nusbaum C."/>
            <person name="Birren B."/>
        </authorList>
    </citation>
    <scope>NUCLEOTIDE SEQUENCE [LARGE SCALE GENOMIC DNA]</scope>
    <source>
        <strain evidence="2">ATCC MYA-4855 / 20631-21</strain>
    </source>
</reference>
<dbReference type="InParanoid" id="L8G916"/>
<dbReference type="HOGENOM" id="CLU_2264873_0_0_1"/>
<evidence type="ECO:0000313" key="2">
    <source>
        <dbReference type="Proteomes" id="UP000011064"/>
    </source>
</evidence>
<gene>
    <name evidence="1" type="ORF">GMDG_03693</name>
</gene>
<proteinExistence type="predicted"/>
<dbReference type="VEuPathDB" id="FungiDB:GMDG_03693"/>